<dbReference type="AlphaFoldDB" id="A0A1W6NWZ4"/>
<dbReference type="SUPFAM" id="SSF46955">
    <property type="entry name" value="Putative DNA-binding domain"/>
    <property type="match status" value="1"/>
</dbReference>
<keyword evidence="2" id="KW-0560">Oxidoreductase</keyword>
<sequence length="75" mass="8565">MPIPYTTDKLPSELMLNRDEVHAHFGLSRRFLEIAAVRGDGPAMVKIGRSVRYRVADVREWIEARRVLSTSQKVA</sequence>
<dbReference type="InterPro" id="IPR009061">
    <property type="entry name" value="DNA-bd_dom_put_sf"/>
</dbReference>
<name>A0A1W6NWZ4_9RHOB</name>
<gene>
    <name evidence="2" type="primary">padF</name>
    <name evidence="2" type="ORF">BVG79_00167</name>
</gene>
<accession>A0A1W6NWZ4</accession>
<evidence type="ECO:0000313" key="2">
    <source>
        <dbReference type="EMBL" id="ARO13527.1"/>
    </source>
</evidence>
<dbReference type="GO" id="GO:0047110">
    <property type="term" value="F:phenylglyoxylate dehydrogenase (acylating) activity"/>
    <property type="evidence" value="ECO:0007669"/>
    <property type="project" value="UniProtKB-EC"/>
</dbReference>
<proteinExistence type="predicted"/>
<dbReference type="EMBL" id="CP019937">
    <property type="protein sequence ID" value="ARO13527.1"/>
    <property type="molecule type" value="Genomic_DNA"/>
</dbReference>
<evidence type="ECO:0000313" key="3">
    <source>
        <dbReference type="Proteomes" id="UP000242447"/>
    </source>
</evidence>
<organism evidence="2 3">
    <name type="scientific">Ketogulonicigenium robustum</name>
    <dbReference type="NCBI Taxonomy" id="92947"/>
    <lineage>
        <taxon>Bacteria</taxon>
        <taxon>Pseudomonadati</taxon>
        <taxon>Pseudomonadota</taxon>
        <taxon>Alphaproteobacteria</taxon>
        <taxon>Rhodobacterales</taxon>
        <taxon>Roseobacteraceae</taxon>
        <taxon>Ketogulonicigenium</taxon>
    </lineage>
</organism>
<dbReference type="Pfam" id="PF12728">
    <property type="entry name" value="HTH_17"/>
    <property type="match status" value="1"/>
</dbReference>
<keyword evidence="3" id="KW-1185">Reference proteome</keyword>
<evidence type="ECO:0000259" key="1">
    <source>
        <dbReference type="Pfam" id="PF12728"/>
    </source>
</evidence>
<dbReference type="Proteomes" id="UP000242447">
    <property type="component" value="Chromosome"/>
</dbReference>
<dbReference type="RefSeq" id="WP_198167863.1">
    <property type="nucleotide sequence ID" value="NZ_CP019937.1"/>
</dbReference>
<dbReference type="STRING" id="92947.BVG79_00167"/>
<dbReference type="KEGG" id="kro:BVG79_00167"/>
<protein>
    <submittedName>
        <fullName evidence="2">Phenylglyoxylate:acceptor oxidoreductase</fullName>
        <ecNumber evidence="2">1.2.1.58</ecNumber>
    </submittedName>
</protein>
<reference evidence="2 3" key="1">
    <citation type="submission" date="2017-02" db="EMBL/GenBank/DDBJ databases">
        <title>Ketogulonicigenium robustum SPU B003 Genome sequencing and assembly.</title>
        <authorList>
            <person name="Li Y."/>
            <person name="Liu L."/>
            <person name="Wang C."/>
            <person name="Zhang M."/>
            <person name="Zhang T."/>
            <person name="Zhang Y."/>
        </authorList>
    </citation>
    <scope>NUCLEOTIDE SEQUENCE [LARGE SCALE GENOMIC DNA]</scope>
    <source>
        <strain evidence="2 3">SPU_B003</strain>
    </source>
</reference>
<dbReference type="InterPro" id="IPR041657">
    <property type="entry name" value="HTH_17"/>
</dbReference>
<feature type="domain" description="Helix-turn-helix" evidence="1">
    <location>
        <begin position="16"/>
        <end position="66"/>
    </location>
</feature>
<dbReference type="EC" id="1.2.1.58" evidence="2"/>